<dbReference type="OrthoDB" id="640408at2759"/>
<evidence type="ECO:0000256" key="1">
    <source>
        <dbReference type="SAM" id="MobiDB-lite"/>
    </source>
</evidence>
<evidence type="ECO:0000313" key="2">
    <source>
        <dbReference type="EMBL" id="KAF0899084.1"/>
    </source>
</evidence>
<proteinExistence type="predicted"/>
<dbReference type="AlphaFoldDB" id="A0A6G1CH42"/>
<reference evidence="2 3" key="1">
    <citation type="submission" date="2019-11" db="EMBL/GenBank/DDBJ databases">
        <title>Whole genome sequence of Oryza granulata.</title>
        <authorList>
            <person name="Li W."/>
        </authorList>
    </citation>
    <scope>NUCLEOTIDE SEQUENCE [LARGE SCALE GENOMIC DNA]</scope>
    <source>
        <strain evidence="3">cv. Menghai</strain>
        <tissue evidence="2">Leaf</tissue>
    </source>
</reference>
<gene>
    <name evidence="2" type="ORF">E2562_012932</name>
</gene>
<keyword evidence="3" id="KW-1185">Reference proteome</keyword>
<dbReference type="EMBL" id="SPHZ02000009">
    <property type="protein sequence ID" value="KAF0899084.1"/>
    <property type="molecule type" value="Genomic_DNA"/>
</dbReference>
<name>A0A6G1CH42_9ORYZ</name>
<evidence type="ECO:0008006" key="4">
    <source>
        <dbReference type="Google" id="ProtNLM"/>
    </source>
</evidence>
<dbReference type="PANTHER" id="PTHR33675:SF5">
    <property type="entry name" value="OS09G0360400 PROTEIN"/>
    <property type="match status" value="1"/>
</dbReference>
<dbReference type="PANTHER" id="PTHR33675">
    <property type="entry name" value="NUCLEAR RECEPTOR FAMILY 2 GROUP C PROTEIN"/>
    <property type="match status" value="1"/>
</dbReference>
<sequence>MGNGSYSSKEWAPRASDPTQTRIHDRLVALVHGHGRASSSSSSRGGGVDWIPSSPAARQSRIQAARLSIRAGMAGRKRKAEAARVAEEEADRALYGAFRGAANSLSQLYALAGGHQRVSFHAGERHALEKLYQWMVRQHESGLRLTVSDIASHIQHEIEYGADSALTSPRSQYTIHNLQAPTHIPNTSTQQPSSCSFTPANPSKDSMIFSKALSSPVRQNLQLYHIQQGDTGCFDDGIFCTGNRNWNPAASNDSSVDIQIAQVMTHEP</sequence>
<feature type="region of interest" description="Disordered" evidence="1">
    <location>
        <begin position="33"/>
        <end position="55"/>
    </location>
</feature>
<dbReference type="Proteomes" id="UP000479710">
    <property type="component" value="Unassembled WGS sequence"/>
</dbReference>
<organism evidence="2 3">
    <name type="scientific">Oryza meyeriana var. granulata</name>
    <dbReference type="NCBI Taxonomy" id="110450"/>
    <lineage>
        <taxon>Eukaryota</taxon>
        <taxon>Viridiplantae</taxon>
        <taxon>Streptophyta</taxon>
        <taxon>Embryophyta</taxon>
        <taxon>Tracheophyta</taxon>
        <taxon>Spermatophyta</taxon>
        <taxon>Magnoliopsida</taxon>
        <taxon>Liliopsida</taxon>
        <taxon>Poales</taxon>
        <taxon>Poaceae</taxon>
        <taxon>BOP clade</taxon>
        <taxon>Oryzoideae</taxon>
        <taxon>Oryzeae</taxon>
        <taxon>Oryzinae</taxon>
        <taxon>Oryza</taxon>
        <taxon>Oryza meyeriana</taxon>
    </lineage>
</organism>
<protein>
    <recommendedName>
        <fullName evidence="4">Holocarboxylase synthetase</fullName>
    </recommendedName>
</protein>
<evidence type="ECO:0000313" key="3">
    <source>
        <dbReference type="Proteomes" id="UP000479710"/>
    </source>
</evidence>
<accession>A0A6G1CH42</accession>
<comment type="caution">
    <text evidence="2">The sequence shown here is derived from an EMBL/GenBank/DDBJ whole genome shotgun (WGS) entry which is preliminary data.</text>
</comment>